<evidence type="ECO:0000313" key="2">
    <source>
        <dbReference type="EMBL" id="QSX98526.1"/>
    </source>
</evidence>
<proteinExistence type="predicted"/>
<dbReference type="InterPro" id="IPR050491">
    <property type="entry name" value="AmpC-like"/>
</dbReference>
<organism evidence="2 3">
    <name type="scientific">Janthinobacterium lividum</name>
    <dbReference type="NCBI Taxonomy" id="29581"/>
    <lineage>
        <taxon>Bacteria</taxon>
        <taxon>Pseudomonadati</taxon>
        <taxon>Pseudomonadota</taxon>
        <taxon>Betaproteobacteria</taxon>
        <taxon>Burkholderiales</taxon>
        <taxon>Oxalobacteraceae</taxon>
        <taxon>Janthinobacterium</taxon>
    </lineage>
</organism>
<accession>A0AAJ4T7D9</accession>
<dbReference type="SUPFAM" id="SSF56601">
    <property type="entry name" value="beta-lactamase/transpeptidase-like"/>
    <property type="match status" value="1"/>
</dbReference>
<protein>
    <submittedName>
        <fullName evidence="2">Beta-lactamase family protein</fullName>
    </submittedName>
</protein>
<evidence type="ECO:0000313" key="3">
    <source>
        <dbReference type="Proteomes" id="UP000662821"/>
    </source>
</evidence>
<evidence type="ECO:0000259" key="1">
    <source>
        <dbReference type="Pfam" id="PF00144"/>
    </source>
</evidence>
<dbReference type="InterPro" id="IPR012338">
    <property type="entry name" value="Beta-lactam/transpept-like"/>
</dbReference>
<dbReference type="Pfam" id="PF00144">
    <property type="entry name" value="Beta-lactamase"/>
    <property type="match status" value="1"/>
</dbReference>
<dbReference type="PANTHER" id="PTHR46825">
    <property type="entry name" value="D-ALANYL-D-ALANINE-CARBOXYPEPTIDASE/ENDOPEPTIDASE AMPH"/>
    <property type="match status" value="1"/>
</dbReference>
<feature type="domain" description="Beta-lactamase-related" evidence="1">
    <location>
        <begin position="26"/>
        <end position="345"/>
    </location>
</feature>
<name>A0AAJ4T7D9_9BURK</name>
<dbReference type="RefSeq" id="WP_191909652.1">
    <property type="nucleotide sequence ID" value="NZ_CP071520.1"/>
</dbReference>
<dbReference type="Proteomes" id="UP000662821">
    <property type="component" value="Chromosome"/>
</dbReference>
<dbReference type="PANTHER" id="PTHR46825:SF9">
    <property type="entry name" value="BETA-LACTAMASE-RELATED DOMAIN-CONTAINING PROTEIN"/>
    <property type="match status" value="1"/>
</dbReference>
<gene>
    <name evidence="2" type="ORF">J3P46_11900</name>
</gene>
<dbReference type="EMBL" id="CP071520">
    <property type="protein sequence ID" value="QSX98526.1"/>
    <property type="molecule type" value="Genomic_DNA"/>
</dbReference>
<dbReference type="InterPro" id="IPR001466">
    <property type="entry name" value="Beta-lactam-related"/>
</dbReference>
<dbReference type="Gene3D" id="3.40.710.10">
    <property type="entry name" value="DD-peptidase/beta-lactamase superfamily"/>
    <property type="match status" value="1"/>
</dbReference>
<dbReference type="AlphaFoldDB" id="A0AAJ4T7D9"/>
<sequence length="568" mass="62918">MLGLLVLLPFSASANTVVESIPIEKFDQIVSELNSPNKPAFAVAIFKKEKLIYEKSFGSANLEYKIPATVHTKFQIDTLAWEFIAYAVLKLEGQGKIKLDDHIGMYVPGLPDFGKKITVNHLLSSTDGLHGYKVLKSLSGWEPAGAEQHNTVLELVKSQKKLNFKPGDVFSPGGDTRLILLAKIVEVASGKPFDEYCKNNIFVPLGMTNTAFLYGDVPPENTAVPYRDNGKGAYKIDYGSGNVPGPVNLYSSIRDLAIWRSAILSDALGGNALATKLNAPIKLDGGEIIKDIASISTYGQQHAGKERGIAKIYQIGSFGGYASSIFRFPDQEITAVVLSSGLAYNGMYGMRIAATMLENHFLEPETIDYSKIKSVKLSRAQSQKYEGVYWNRERALAARVHVKNDVLYYTRTEADGRVLIPLSDSTFQMKIDGDDHYFIKFVDKKGRMDMHFSMGESDPIVFEPYKAVSYAENELAKFTGTFYSEELNSSFVFVVNSGQLTANNVRVGSVTFKPVNIDVFSGNKSFMGGIQFNRNSRNQIIGFQVVVDEVRNLEFKKMRIDDSLVCET</sequence>
<reference evidence="2 3" key="1">
    <citation type="submission" date="2021-03" db="EMBL/GenBank/DDBJ databases">
        <title>Draft genome sequence of Janthinobacterium sp. strain PLB02 isolated from infected primmorphs (Lubomirskia baicalensis).</title>
        <authorList>
            <person name="Chernogor L.I."/>
            <person name="Belikov S.I."/>
            <person name="Petrushin I.S."/>
        </authorList>
    </citation>
    <scope>NUCLEOTIDE SEQUENCE [LARGE SCALE GENOMIC DNA]</scope>
    <source>
        <strain evidence="2 3">PLB02</strain>
    </source>
</reference>